<keyword evidence="1" id="KW-0863">Zinc-finger</keyword>
<dbReference type="GO" id="GO:0005634">
    <property type="term" value="C:nucleus"/>
    <property type="evidence" value="ECO:0007669"/>
    <property type="project" value="UniProtKB-SubCell"/>
</dbReference>
<evidence type="ECO:0000259" key="2">
    <source>
        <dbReference type="Pfam" id="PF12165"/>
    </source>
</evidence>
<dbReference type="GO" id="GO:0042393">
    <property type="term" value="F:histone binding"/>
    <property type="evidence" value="ECO:0007669"/>
    <property type="project" value="UniProtKB-UniRule"/>
</dbReference>
<protein>
    <recommendedName>
        <fullName evidence="1">PHD finger protein ALFIN-LIKE</fullName>
    </recommendedName>
</protein>
<dbReference type="PANTHER" id="PTHR12321">
    <property type="entry name" value="CPG BINDING PROTEIN"/>
    <property type="match status" value="1"/>
</dbReference>
<comment type="subcellular location">
    <subcellularLocation>
        <location evidence="1">Nucleus</location>
    </subcellularLocation>
</comment>
<evidence type="ECO:0000313" key="3">
    <source>
        <dbReference type="EMBL" id="KAF3602182.1"/>
    </source>
</evidence>
<dbReference type="Proteomes" id="UP000712600">
    <property type="component" value="Unassembled WGS sequence"/>
</dbReference>
<accession>A0A8S9SJZ7</accession>
<evidence type="ECO:0000313" key="4">
    <source>
        <dbReference type="Proteomes" id="UP000712600"/>
    </source>
</evidence>
<dbReference type="GO" id="GO:0000976">
    <property type="term" value="F:transcription cis-regulatory region binding"/>
    <property type="evidence" value="ECO:0007669"/>
    <property type="project" value="TreeGrafter"/>
</dbReference>
<feature type="domain" description="Alfin N-terminal" evidence="2">
    <location>
        <begin position="119"/>
        <end position="169"/>
    </location>
</feature>
<dbReference type="AlphaFoldDB" id="A0A8S9SJZ7"/>
<proteinExistence type="inferred from homology"/>
<dbReference type="GO" id="GO:0006325">
    <property type="term" value="P:chromatin organization"/>
    <property type="evidence" value="ECO:0007669"/>
    <property type="project" value="UniProtKB-UniRule"/>
</dbReference>
<comment type="caution">
    <text evidence="3">The sequence shown here is derived from an EMBL/GenBank/DDBJ whole genome shotgun (WGS) entry which is preliminary data.</text>
</comment>
<sequence>MSRYHLCFLFTFLVCGASHHQRKKTHLLLLFFLAFFVDFSLSLNLSRADALPKSLALHLHLHLSQSPPLSISVSPRPQPPREEEEEIGWWWFVERDGDSRRSQSSPRICRNLVSASFLSLSSEIPEPARCISFARDGMQRKDWLCLVSVYCDCWLLTVSFCFGARLNVTREHYICLIGIFSKACDTWKIWRLVEKVMVSTNHNIPRSIWVAVLQITEYLLGSVKTAHPQLLYETMIYRDLVSLISFFMTTKPYHHQTLTSSPPNLVVVTTTARVVTTVASSIEAKMKKIV</sequence>
<dbReference type="GO" id="GO:0003712">
    <property type="term" value="F:transcription coregulator activity"/>
    <property type="evidence" value="ECO:0007669"/>
    <property type="project" value="TreeGrafter"/>
</dbReference>
<keyword evidence="1" id="KW-0156">Chromatin regulator</keyword>
<dbReference type="PANTHER" id="PTHR12321:SF122">
    <property type="entry name" value="PHD FINGER PROTEIN ALFIN-LIKE 2"/>
    <property type="match status" value="1"/>
</dbReference>
<keyword evidence="1" id="KW-0805">Transcription regulation</keyword>
<name>A0A8S9SJZ7_BRACR</name>
<dbReference type="GO" id="GO:0006355">
    <property type="term" value="P:regulation of DNA-templated transcription"/>
    <property type="evidence" value="ECO:0007669"/>
    <property type="project" value="UniProtKB-UniRule"/>
</dbReference>
<reference evidence="3" key="1">
    <citation type="submission" date="2019-12" db="EMBL/GenBank/DDBJ databases">
        <title>Genome sequencing and annotation of Brassica cretica.</title>
        <authorList>
            <person name="Studholme D.J."/>
            <person name="Sarris P."/>
        </authorList>
    </citation>
    <scope>NUCLEOTIDE SEQUENCE</scope>
    <source>
        <strain evidence="3">PFS-109/04</strain>
        <tissue evidence="3">Leaf</tissue>
    </source>
</reference>
<dbReference type="GO" id="GO:0008270">
    <property type="term" value="F:zinc ion binding"/>
    <property type="evidence" value="ECO:0007669"/>
    <property type="project" value="UniProtKB-KW"/>
</dbReference>
<dbReference type="InterPro" id="IPR045104">
    <property type="entry name" value="Alfin"/>
</dbReference>
<comment type="domain">
    <text evidence="1">The PHD-type zinc finger mediates the binding to H3K4me3.</text>
</comment>
<comment type="function">
    <text evidence="1">Histone-binding component that specifically recognizes H3 tails trimethylated on 'Lys-4' (H3K4me3), which mark transcription start sites of virtually all active genes.</text>
</comment>
<dbReference type="InterPro" id="IPR021998">
    <property type="entry name" value="Alfin_N"/>
</dbReference>
<keyword evidence="1" id="KW-0862">Zinc</keyword>
<keyword evidence="1" id="KW-0479">Metal-binding</keyword>
<dbReference type="EMBL" id="QGKX02000004">
    <property type="protein sequence ID" value="KAF3602182.1"/>
    <property type="molecule type" value="Genomic_DNA"/>
</dbReference>
<organism evidence="3 4">
    <name type="scientific">Brassica cretica</name>
    <name type="common">Mustard</name>
    <dbReference type="NCBI Taxonomy" id="69181"/>
    <lineage>
        <taxon>Eukaryota</taxon>
        <taxon>Viridiplantae</taxon>
        <taxon>Streptophyta</taxon>
        <taxon>Embryophyta</taxon>
        <taxon>Tracheophyta</taxon>
        <taxon>Spermatophyta</taxon>
        <taxon>Magnoliopsida</taxon>
        <taxon>eudicotyledons</taxon>
        <taxon>Gunneridae</taxon>
        <taxon>Pentapetalae</taxon>
        <taxon>rosids</taxon>
        <taxon>malvids</taxon>
        <taxon>Brassicales</taxon>
        <taxon>Brassicaceae</taxon>
        <taxon>Brassiceae</taxon>
        <taxon>Brassica</taxon>
    </lineage>
</organism>
<comment type="subunit">
    <text evidence="1">Interacts with H3K4me3 and to a lesser extent with H3K4me2.</text>
</comment>
<dbReference type="Pfam" id="PF12165">
    <property type="entry name" value="Alfin"/>
    <property type="match status" value="1"/>
</dbReference>
<comment type="similarity">
    <text evidence="1">Belongs to the Alfin family.</text>
</comment>
<keyword evidence="1" id="KW-0539">Nucleus</keyword>
<evidence type="ECO:0000256" key="1">
    <source>
        <dbReference type="RuleBase" id="RU369089"/>
    </source>
</evidence>
<keyword evidence="1" id="KW-0804">Transcription</keyword>
<gene>
    <name evidence="3" type="ORF">F2Q69_00037120</name>
</gene>